<accession>A0A024GB45</accession>
<proteinExistence type="predicted"/>
<organism evidence="2 3">
    <name type="scientific">Albugo candida</name>
    <dbReference type="NCBI Taxonomy" id="65357"/>
    <lineage>
        <taxon>Eukaryota</taxon>
        <taxon>Sar</taxon>
        <taxon>Stramenopiles</taxon>
        <taxon>Oomycota</taxon>
        <taxon>Peronosporomycetes</taxon>
        <taxon>Albuginales</taxon>
        <taxon>Albuginaceae</taxon>
        <taxon>Albugo</taxon>
    </lineage>
</organism>
<name>A0A024GB45_9STRA</name>
<feature type="region of interest" description="Disordered" evidence="1">
    <location>
        <begin position="53"/>
        <end position="90"/>
    </location>
</feature>
<keyword evidence="3" id="KW-1185">Reference proteome</keyword>
<gene>
    <name evidence="2" type="ORF">BN9_045490</name>
</gene>
<feature type="compositionally biased region" description="Basic and acidic residues" evidence="1">
    <location>
        <begin position="62"/>
        <end position="77"/>
    </location>
</feature>
<sequence>MACLTLSLATQVVQLRMQLNEANETIQKMTGTCVDTTQLSTSESEEDLNERTFMDGTISPHDSLKQVRSDSDAESKETTPLTNRKKVVLS</sequence>
<evidence type="ECO:0000313" key="2">
    <source>
        <dbReference type="EMBL" id="CCI43765.1"/>
    </source>
</evidence>
<reference evidence="2 3" key="1">
    <citation type="submission" date="2012-05" db="EMBL/GenBank/DDBJ databases">
        <title>Recombination and specialization in a pathogen metapopulation.</title>
        <authorList>
            <person name="Gardiner A."/>
            <person name="Kemen E."/>
            <person name="Schultz-Larsen T."/>
            <person name="MacLean D."/>
            <person name="Van Oosterhout C."/>
            <person name="Jones J.D.G."/>
        </authorList>
    </citation>
    <scope>NUCLEOTIDE SEQUENCE [LARGE SCALE GENOMIC DNA]</scope>
    <source>
        <strain evidence="2 3">Ac Nc2</strain>
    </source>
</reference>
<dbReference type="InParanoid" id="A0A024GB45"/>
<dbReference type="Proteomes" id="UP000053237">
    <property type="component" value="Unassembled WGS sequence"/>
</dbReference>
<dbReference type="EMBL" id="CAIX01000055">
    <property type="protein sequence ID" value="CCI43765.1"/>
    <property type="molecule type" value="Genomic_DNA"/>
</dbReference>
<dbReference type="AlphaFoldDB" id="A0A024GB45"/>
<comment type="caution">
    <text evidence="2">The sequence shown here is derived from an EMBL/GenBank/DDBJ whole genome shotgun (WGS) entry which is preliminary data.</text>
</comment>
<evidence type="ECO:0000313" key="3">
    <source>
        <dbReference type="Proteomes" id="UP000053237"/>
    </source>
</evidence>
<evidence type="ECO:0000256" key="1">
    <source>
        <dbReference type="SAM" id="MobiDB-lite"/>
    </source>
</evidence>
<protein>
    <submittedName>
        <fullName evidence="2">Uncharacterized protein</fullName>
    </submittedName>
</protein>